<proteinExistence type="predicted"/>
<dbReference type="GO" id="GO:0061809">
    <property type="term" value="F:NAD+ nucleosidase activity, cyclic ADP-ribose generating"/>
    <property type="evidence" value="ECO:0007669"/>
    <property type="project" value="UniProtKB-EC"/>
</dbReference>
<dbReference type="KEGG" id="peu:105111293"/>
<dbReference type="InterPro" id="IPR042197">
    <property type="entry name" value="Apaf_helical"/>
</dbReference>
<name>A0AAJ6X401_POPEU</name>
<dbReference type="InterPro" id="IPR032675">
    <property type="entry name" value="LRR_dom_sf"/>
</dbReference>
<dbReference type="Gene3D" id="1.10.8.430">
    <property type="entry name" value="Helical domain of apoptotic protease-activating factors"/>
    <property type="match status" value="1"/>
</dbReference>
<reference evidence="10" key="1">
    <citation type="submission" date="2025-08" db="UniProtKB">
        <authorList>
            <consortium name="RefSeq"/>
        </authorList>
    </citation>
    <scope>IDENTIFICATION</scope>
</reference>
<dbReference type="SUPFAM" id="SSF52058">
    <property type="entry name" value="L domain-like"/>
    <property type="match status" value="1"/>
</dbReference>
<sequence length="1106" mass="126473">MASSFSASASIPTRKYDVFISFRGVDTRDNFTSHLYAALCRKKVLTFVDNNLRRGEEICSSLLKAIEESKLSVIVFSENYASSEWCLDELVKILECKEMYGQTVIPVFYQVNPSHVRNQTETVGDSVGEHELVTEKMERVKRWRAALKEVAALTGWDSRNIRSESELIEAIAGDILNKLYKMSPGHSMNLVGIEEHIKRTESLLCMESQEVRIIGIWGMGGIGKTTIARAVFDRICNQFEGFHFLANVRENLRRYTAVDLRNKLLSKILDEDNLLEQPPSLAVAFTKDCLRRKKVHIVLDDVDNSRQLQELSLGVHDLFGPGSKILVTSRDKQVLIKNGVDAIYKVQGLNNHDALRLLSLNAFKKNCPKRDHIELLERMVDYAKGNPLALIVLGSSLYDRSKEKWYSALNKLGKVPNPEIQRVLRISYDGLDGEQQQIFLDIAFFFNGAEWNHAVKVLDSCYSSLQFDLSILIDKSLITISQNTLEMHDILQEMAYSIVHEESKNPGKRSRLCDHEDIYHVLKKKKGTEAVEGICLDISKMPEMHLESDTFARMNSLRFLKFYHPFYIMDSKDKVHLPLSGLKYLSDELRYLHWHRFPAKSLPQNFCAENVVDLTLHSSRVEQLWTGVQDLLNLRWIDLSRSTYLLEIPDLSRAKNLEYIDLSFCESLLEVHSSIQHLEKLEILILSGCKNLAIVPKRIESKFLRILDLSHCKNVRKCPEISGYLEELMLQGTAIEELPQSISKVKEIRILDLSGCSNITKFPRISGNIKQLRLLWTVIEEVPSSIEFLSTLGVLEMNFCEQLSSLPTCICKLKCLERLELSYCPKLESFPEILEPMESLKCLDLSGTAIKELPSSIKFLSCLYMLQLNRCDNLVSLPSFIEKLPVLKYLKLNYCRSLLSLPELPPSLEFLEAVGCESLETLSIGKESNFWHLNFANCFKLYQKPLLADTQLKIQSGKMRREVTIILPGSEIPGWFCDQSMGSSVAIKLPTNCHQHNGFAFGMVFVFPDPPTELQCNRIFICECHARGENDEYHDVIFNLSTCAYELRTVESDQMLLLYNPCEFVKRDCISQYSGKEISFEFYLDEPSGIQNRCKVKRCGVYLLDE</sequence>
<dbReference type="InterPro" id="IPR035897">
    <property type="entry name" value="Toll_tir_struct_dom_sf"/>
</dbReference>
<dbReference type="SUPFAM" id="SSF52200">
    <property type="entry name" value="Toll/Interleukin receptor TIR domain"/>
    <property type="match status" value="1"/>
</dbReference>
<dbReference type="FunFam" id="3.40.50.10140:FF:000007">
    <property type="entry name" value="Disease resistance protein (TIR-NBS-LRR class)"/>
    <property type="match status" value="1"/>
</dbReference>
<dbReference type="PANTHER" id="PTHR11017:SF479">
    <property type="entry name" value="DISEASE RESISTANCE PROTEIN (TIR-NBS-LRR CLASS) FAMILY"/>
    <property type="match status" value="1"/>
</dbReference>
<dbReference type="PROSITE" id="PS50104">
    <property type="entry name" value="TIR"/>
    <property type="match status" value="1"/>
</dbReference>
<dbReference type="InterPro" id="IPR044974">
    <property type="entry name" value="Disease_R_plants"/>
</dbReference>
<dbReference type="Proteomes" id="UP000694918">
    <property type="component" value="Unplaced"/>
</dbReference>
<keyword evidence="6" id="KW-0520">NAD</keyword>
<evidence type="ECO:0000256" key="3">
    <source>
        <dbReference type="ARBA" id="ARBA00022737"/>
    </source>
</evidence>
<dbReference type="FunFam" id="3.80.10.10:FF:000386">
    <property type="entry name" value="Disease resistance protein RPS4"/>
    <property type="match status" value="1"/>
</dbReference>
<dbReference type="RefSeq" id="XP_011004903.1">
    <property type="nucleotide sequence ID" value="XM_011006601.1"/>
</dbReference>
<dbReference type="GeneID" id="105111293"/>
<comment type="catalytic activity">
    <reaction evidence="7">
        <text>NAD(+) + H2O = ADP-D-ribose + nicotinamide + H(+)</text>
        <dbReference type="Rhea" id="RHEA:16301"/>
        <dbReference type="ChEBI" id="CHEBI:15377"/>
        <dbReference type="ChEBI" id="CHEBI:15378"/>
        <dbReference type="ChEBI" id="CHEBI:17154"/>
        <dbReference type="ChEBI" id="CHEBI:57540"/>
        <dbReference type="ChEBI" id="CHEBI:57967"/>
        <dbReference type="EC" id="3.2.2.6"/>
    </reaction>
    <physiologicalReaction direction="left-to-right" evidence="7">
        <dbReference type="Rhea" id="RHEA:16302"/>
    </physiologicalReaction>
</comment>
<evidence type="ECO:0000256" key="4">
    <source>
        <dbReference type="ARBA" id="ARBA00022801"/>
    </source>
</evidence>
<evidence type="ECO:0000256" key="6">
    <source>
        <dbReference type="ARBA" id="ARBA00023027"/>
    </source>
</evidence>
<dbReference type="InterPro" id="IPR000157">
    <property type="entry name" value="TIR_dom"/>
</dbReference>
<dbReference type="InterPro" id="IPR058546">
    <property type="entry name" value="RPS4B/Roq1-like_LRR"/>
</dbReference>
<dbReference type="Gene3D" id="3.80.10.10">
    <property type="entry name" value="Ribonuclease Inhibitor"/>
    <property type="match status" value="2"/>
</dbReference>
<accession>A0AAJ6X401</accession>
<dbReference type="InterPro" id="IPR058192">
    <property type="entry name" value="WHD_ROQ1-like"/>
</dbReference>
<evidence type="ECO:0000256" key="7">
    <source>
        <dbReference type="ARBA" id="ARBA00047304"/>
    </source>
</evidence>
<dbReference type="Pfam" id="PF00931">
    <property type="entry name" value="NB-ARC"/>
    <property type="match status" value="1"/>
</dbReference>
<dbReference type="InterPro" id="IPR002182">
    <property type="entry name" value="NB-ARC"/>
</dbReference>
<dbReference type="InterPro" id="IPR045344">
    <property type="entry name" value="C-JID"/>
</dbReference>
<dbReference type="Gene3D" id="3.40.50.300">
    <property type="entry name" value="P-loop containing nucleotide triphosphate hydrolases"/>
    <property type="match status" value="1"/>
</dbReference>
<gene>
    <name evidence="10" type="primary">LOC105111293</name>
</gene>
<evidence type="ECO:0000256" key="5">
    <source>
        <dbReference type="ARBA" id="ARBA00022821"/>
    </source>
</evidence>
<dbReference type="Pfam" id="PF23282">
    <property type="entry name" value="WHD_ROQ1"/>
    <property type="match status" value="1"/>
</dbReference>
<evidence type="ECO:0000313" key="10">
    <source>
        <dbReference type="RefSeq" id="XP_011004903.1"/>
    </source>
</evidence>
<keyword evidence="2" id="KW-0433">Leucine-rich repeat</keyword>
<evidence type="ECO:0000259" key="8">
    <source>
        <dbReference type="PROSITE" id="PS50104"/>
    </source>
</evidence>
<dbReference type="GO" id="GO:0043531">
    <property type="term" value="F:ADP binding"/>
    <property type="evidence" value="ECO:0007669"/>
    <property type="project" value="InterPro"/>
</dbReference>
<organism evidence="9 10">
    <name type="scientific">Populus euphratica</name>
    <name type="common">Euphrates poplar</name>
    <dbReference type="NCBI Taxonomy" id="75702"/>
    <lineage>
        <taxon>Eukaryota</taxon>
        <taxon>Viridiplantae</taxon>
        <taxon>Streptophyta</taxon>
        <taxon>Embryophyta</taxon>
        <taxon>Tracheophyta</taxon>
        <taxon>Spermatophyta</taxon>
        <taxon>Magnoliopsida</taxon>
        <taxon>eudicotyledons</taxon>
        <taxon>Gunneridae</taxon>
        <taxon>Pentapetalae</taxon>
        <taxon>rosids</taxon>
        <taxon>fabids</taxon>
        <taxon>Malpighiales</taxon>
        <taxon>Salicaceae</taxon>
        <taxon>Saliceae</taxon>
        <taxon>Populus</taxon>
    </lineage>
</organism>
<dbReference type="AlphaFoldDB" id="A0AAJ6X401"/>
<dbReference type="PRINTS" id="PR00364">
    <property type="entry name" value="DISEASERSIST"/>
</dbReference>
<evidence type="ECO:0000256" key="1">
    <source>
        <dbReference type="ARBA" id="ARBA00011982"/>
    </source>
</evidence>
<dbReference type="PANTHER" id="PTHR11017">
    <property type="entry name" value="LEUCINE-RICH REPEAT-CONTAINING PROTEIN"/>
    <property type="match status" value="1"/>
</dbReference>
<dbReference type="Pfam" id="PF23286">
    <property type="entry name" value="LRR_13"/>
    <property type="match status" value="1"/>
</dbReference>
<dbReference type="EC" id="3.2.2.6" evidence="1"/>
<keyword evidence="3" id="KW-0677">Repeat</keyword>
<feature type="domain" description="TIR" evidence="8">
    <location>
        <begin position="14"/>
        <end position="179"/>
    </location>
</feature>
<dbReference type="SUPFAM" id="SSF52540">
    <property type="entry name" value="P-loop containing nucleoside triphosphate hydrolases"/>
    <property type="match status" value="1"/>
</dbReference>
<keyword evidence="9" id="KW-1185">Reference proteome</keyword>
<dbReference type="Pfam" id="PF01582">
    <property type="entry name" value="TIR"/>
    <property type="match status" value="1"/>
</dbReference>
<dbReference type="GO" id="GO:0007165">
    <property type="term" value="P:signal transduction"/>
    <property type="evidence" value="ECO:0007669"/>
    <property type="project" value="InterPro"/>
</dbReference>
<evidence type="ECO:0000313" key="9">
    <source>
        <dbReference type="Proteomes" id="UP000694918"/>
    </source>
</evidence>
<dbReference type="GO" id="GO:0006952">
    <property type="term" value="P:defense response"/>
    <property type="evidence" value="ECO:0007669"/>
    <property type="project" value="InterPro"/>
</dbReference>
<dbReference type="InterPro" id="IPR027417">
    <property type="entry name" value="P-loop_NTPase"/>
</dbReference>
<protein>
    <recommendedName>
        <fullName evidence="1">ADP-ribosyl cyclase/cyclic ADP-ribose hydrolase</fullName>
        <ecNumber evidence="1">3.2.2.6</ecNumber>
    </recommendedName>
</protein>
<keyword evidence="4" id="KW-0378">Hydrolase</keyword>
<keyword evidence="5" id="KW-0611">Plant defense</keyword>
<dbReference type="Gene3D" id="3.40.50.10140">
    <property type="entry name" value="Toll/interleukin-1 receptor homology (TIR) domain"/>
    <property type="match status" value="1"/>
</dbReference>
<dbReference type="Pfam" id="PF20160">
    <property type="entry name" value="C-JID"/>
    <property type="match status" value="1"/>
</dbReference>
<dbReference type="SMART" id="SM00255">
    <property type="entry name" value="TIR"/>
    <property type="match status" value="1"/>
</dbReference>
<evidence type="ECO:0000256" key="2">
    <source>
        <dbReference type="ARBA" id="ARBA00022614"/>
    </source>
</evidence>